<dbReference type="EC" id="2.1.1.72" evidence="1"/>
<evidence type="ECO:0000259" key="6">
    <source>
        <dbReference type="Pfam" id="PF20473"/>
    </source>
</evidence>
<dbReference type="AlphaFoldDB" id="A0A543GBB4"/>
<dbReference type="EMBL" id="VFPH01000001">
    <property type="protein sequence ID" value="TQM43377.1"/>
    <property type="molecule type" value="Genomic_DNA"/>
</dbReference>
<gene>
    <name evidence="7" type="ORF">FB388_0722</name>
</gene>
<dbReference type="GO" id="GO:0032259">
    <property type="term" value="P:methylation"/>
    <property type="evidence" value="ECO:0007669"/>
    <property type="project" value="UniProtKB-KW"/>
</dbReference>
<name>A0A543GBB4_9PSEU</name>
<evidence type="ECO:0000256" key="5">
    <source>
        <dbReference type="SAM" id="MobiDB-lite"/>
    </source>
</evidence>
<dbReference type="InterPro" id="IPR029063">
    <property type="entry name" value="SAM-dependent_MTases_sf"/>
</dbReference>
<organism evidence="7 8">
    <name type="scientific">Pseudonocardia cypriaca</name>
    <dbReference type="NCBI Taxonomy" id="882449"/>
    <lineage>
        <taxon>Bacteria</taxon>
        <taxon>Bacillati</taxon>
        <taxon>Actinomycetota</taxon>
        <taxon>Actinomycetes</taxon>
        <taxon>Pseudonocardiales</taxon>
        <taxon>Pseudonocardiaceae</taxon>
        <taxon>Pseudonocardia</taxon>
    </lineage>
</organism>
<keyword evidence="3" id="KW-0808">Transferase</keyword>
<proteinExistence type="predicted"/>
<feature type="region of interest" description="Disordered" evidence="5">
    <location>
        <begin position="1034"/>
        <end position="1065"/>
    </location>
</feature>
<dbReference type="SUPFAM" id="SSF53335">
    <property type="entry name" value="S-adenosyl-L-methionine-dependent methyltransferases"/>
    <property type="match status" value="1"/>
</dbReference>
<dbReference type="Pfam" id="PF20473">
    <property type="entry name" value="MmeI_Mtase"/>
    <property type="match status" value="1"/>
</dbReference>
<dbReference type="GO" id="GO:0009007">
    <property type="term" value="F:site-specific DNA-methyltransferase (adenine-specific) activity"/>
    <property type="evidence" value="ECO:0007669"/>
    <property type="project" value="UniProtKB-EC"/>
</dbReference>
<evidence type="ECO:0000256" key="4">
    <source>
        <dbReference type="ARBA" id="ARBA00047942"/>
    </source>
</evidence>
<dbReference type="InterPro" id="IPR050953">
    <property type="entry name" value="N4_N6_ade-DNA_methylase"/>
</dbReference>
<dbReference type="PANTHER" id="PTHR33841">
    <property type="entry name" value="DNA METHYLTRANSFERASE YEEA-RELATED"/>
    <property type="match status" value="1"/>
</dbReference>
<dbReference type="PANTHER" id="PTHR33841:SF1">
    <property type="entry name" value="DNA METHYLTRANSFERASE A"/>
    <property type="match status" value="1"/>
</dbReference>
<reference evidence="7 8" key="1">
    <citation type="submission" date="2019-06" db="EMBL/GenBank/DDBJ databases">
        <title>Sequencing the genomes of 1000 actinobacteria strains.</title>
        <authorList>
            <person name="Klenk H.-P."/>
        </authorList>
    </citation>
    <scope>NUCLEOTIDE SEQUENCE [LARGE SCALE GENOMIC DNA]</scope>
    <source>
        <strain evidence="7 8">DSM 45511</strain>
    </source>
</reference>
<protein>
    <recommendedName>
        <fullName evidence="1">site-specific DNA-methyltransferase (adenine-specific)</fullName>
        <ecNumber evidence="1">2.1.1.72</ecNumber>
    </recommendedName>
</protein>
<evidence type="ECO:0000313" key="7">
    <source>
        <dbReference type="EMBL" id="TQM43377.1"/>
    </source>
</evidence>
<sequence>MRALPAKDRKRLESAVLAARRVSESACRAAIDMLGVFADKRPDHLGSEQAALRNGLRARWRQLGLDRELLVAECAYEQWHRLLFARFLAENNLLLHPQYEAPVTLSDCEELAADLREPDAWAVAARFASEILPGIFRLADPCVRLRLAPEGRHALEEILDGLPAEMFAADDALGWVYQFWQKNKKDEVNASERKIGGADLGPVTQLFTENYMVRFLLENSLGAWWAARYPDSPLVKGFDYLRFADDGQPAAGSFEGWPERVAEVTVMDPCCGSGHFLVEAFSMLSQMRAEEEGLSVADSQDAVLCDNLYGLDIDPRCVQIAMFAVVLQAWKTGGGWRRLNTPNIACSGLPVKASINEWNELAGGDGRIEGALSRLHVLFRDADSLGSLIDPLRMTSIGAQRGSQQSLLEIDWSQLAPLLSAAMTLEGGENEASVLGTSALGIAAAAEYLSRSFTLIATNVPYSSRVSLTPQILGYIDSSHADAAGDLATTFLDRSMALGYTVAIVSPQNWLYQPWYKRFRQRLLQKASWRLLARLGAGAFKQISGEVVNVALIVVDNVRPSDSHLLGYVDVQEFGAADVKDGSLKSEQVSELLQGDMLNNPDARIARPAADATPLLAERADSAQGICTGDYARFGRNFWELDRINNGWARQQSTVSTPKAYGGREWVLLWQGGNGELQEHVRLRLGAGREGSWIRGIEFLERRGVVVSQSGDLKVTLYTGDLLDNNAAVIVPFDEELLPALWAYCSSPEYRLNVRNIDSALKVTNKTLLKVPFDEARWRKVANEVGPLPAPWSDDPTQWLFAGRPDQSTASLQVAVGRLLGYRWPDQAESDELDSFVDNDGIACIPAVAGEARASDRVQQLLATAYDSWSPATLKGILEQAGSKKPNLAEWLRDEFFKQHCALFGNRPFIWHIWDGLKDGFSALVNYHRLDRKTLAKLTYSYLGQDWVERLRAEIRDEVAGAEARLAAALELKRKLELILDGEQPYDIYVRWKAPHEQPMGWEPDLNDGVRLNIRPFVTAGVLRTPFNIHWKKDRGKDPDGSERLNDIHMSVAEKQEARKRAGLP</sequence>
<feature type="domain" description="MmeI-like DNA-methyltransferase" evidence="6">
    <location>
        <begin position="259"/>
        <end position="332"/>
    </location>
</feature>
<feature type="compositionally biased region" description="Basic and acidic residues" evidence="5">
    <location>
        <begin position="1035"/>
        <end position="1065"/>
    </location>
</feature>
<accession>A0A543GBB4</accession>
<evidence type="ECO:0000256" key="2">
    <source>
        <dbReference type="ARBA" id="ARBA00022603"/>
    </source>
</evidence>
<dbReference type="InterPro" id="IPR046816">
    <property type="entry name" value="MmeI_Mtase"/>
</dbReference>
<evidence type="ECO:0000313" key="8">
    <source>
        <dbReference type="Proteomes" id="UP000319818"/>
    </source>
</evidence>
<evidence type="ECO:0000256" key="1">
    <source>
        <dbReference type="ARBA" id="ARBA00011900"/>
    </source>
</evidence>
<evidence type="ECO:0000256" key="3">
    <source>
        <dbReference type="ARBA" id="ARBA00022679"/>
    </source>
</evidence>
<dbReference type="Gene3D" id="3.40.50.150">
    <property type="entry name" value="Vaccinia Virus protein VP39"/>
    <property type="match status" value="1"/>
</dbReference>
<keyword evidence="2" id="KW-0489">Methyltransferase</keyword>
<keyword evidence="8" id="KW-1185">Reference proteome</keyword>
<dbReference type="Proteomes" id="UP000319818">
    <property type="component" value="Unassembled WGS sequence"/>
</dbReference>
<comment type="caution">
    <text evidence="7">The sequence shown here is derived from an EMBL/GenBank/DDBJ whole genome shotgun (WGS) entry which is preliminary data.</text>
</comment>
<comment type="catalytic activity">
    <reaction evidence="4">
        <text>a 2'-deoxyadenosine in DNA + S-adenosyl-L-methionine = an N(6)-methyl-2'-deoxyadenosine in DNA + S-adenosyl-L-homocysteine + H(+)</text>
        <dbReference type="Rhea" id="RHEA:15197"/>
        <dbReference type="Rhea" id="RHEA-COMP:12418"/>
        <dbReference type="Rhea" id="RHEA-COMP:12419"/>
        <dbReference type="ChEBI" id="CHEBI:15378"/>
        <dbReference type="ChEBI" id="CHEBI:57856"/>
        <dbReference type="ChEBI" id="CHEBI:59789"/>
        <dbReference type="ChEBI" id="CHEBI:90615"/>
        <dbReference type="ChEBI" id="CHEBI:90616"/>
        <dbReference type="EC" id="2.1.1.72"/>
    </reaction>
</comment>
<dbReference type="RefSeq" id="WP_170225458.1">
    <property type="nucleotide sequence ID" value="NZ_VFPH01000001.1"/>
</dbReference>